<dbReference type="PROSITE" id="PS51649">
    <property type="entry name" value="NPH3"/>
    <property type="match status" value="1"/>
</dbReference>
<keyword evidence="1" id="KW-0833">Ubl conjugation pathway</keyword>
<feature type="region of interest" description="Disordered" evidence="3">
    <location>
        <begin position="67"/>
        <end position="89"/>
    </location>
</feature>
<name>A0A9E7ICH2_9LILI</name>
<feature type="compositionally biased region" description="Polar residues" evidence="3">
    <location>
        <begin position="476"/>
        <end position="488"/>
    </location>
</feature>
<dbReference type="EMBL" id="CP097511">
    <property type="protein sequence ID" value="URE49741.1"/>
    <property type="molecule type" value="Genomic_DNA"/>
</dbReference>
<evidence type="ECO:0000256" key="2">
    <source>
        <dbReference type="PROSITE-ProRule" id="PRU00982"/>
    </source>
</evidence>
<comment type="similarity">
    <text evidence="2">Belongs to the NPH3 family.</text>
</comment>
<dbReference type="Pfam" id="PF03000">
    <property type="entry name" value="NPH3"/>
    <property type="match status" value="1"/>
</dbReference>
<accession>A0A9E7ICH2</accession>
<evidence type="ECO:0000313" key="6">
    <source>
        <dbReference type="Proteomes" id="UP001055439"/>
    </source>
</evidence>
<proteinExistence type="inferred from homology"/>
<protein>
    <submittedName>
        <fullName evidence="5">NPH3 family</fullName>
    </submittedName>
</protein>
<organism evidence="5 6">
    <name type="scientific">Musa troglodytarum</name>
    <name type="common">fe'i banana</name>
    <dbReference type="NCBI Taxonomy" id="320322"/>
    <lineage>
        <taxon>Eukaryota</taxon>
        <taxon>Viridiplantae</taxon>
        <taxon>Streptophyta</taxon>
        <taxon>Embryophyta</taxon>
        <taxon>Tracheophyta</taxon>
        <taxon>Spermatophyta</taxon>
        <taxon>Magnoliopsida</taxon>
        <taxon>Liliopsida</taxon>
        <taxon>Zingiberales</taxon>
        <taxon>Musaceae</taxon>
        <taxon>Musa</taxon>
    </lineage>
</organism>
<dbReference type="InterPro" id="IPR043454">
    <property type="entry name" value="NPH3/RPT2-like"/>
</dbReference>
<sequence>MRSRGSLSNLFSDAVHYHINHGIGVTEWANARYILNRASHPLDSVAAQPGEAPTCTLRKILNVSISGPTPPPPLPVHEDHHHHHPTPAHPSWLDDRCIQDLDHFAMTLTGIEAKGVRPELLSSILSHYSSRWLPELSGRAAGDPSPESPTAAWLKKRFFIETLASILPTEKRSLSCDFLLTLLRTASMVGAGESCVRELEARAAAQLDEASLEELMIPAFSHTCGTLLDVGLVLRLVRRFAGNNDDGGAAVRSGAALATVAKLVDSYLAEAALDAGLTVAEFEELASSLPAHARAMDDGLYRAIDTFIKAHPNTSKQERKTLCRLIDARKLSAEASLHAAQNERLPVRSVVQVLFSEHTKLHRLTEQWGGSFGGPRSPNPEAAASRCPSKREVLAHQQEIRGLRDDVARLRVHCQGLQAQIDKLASYEKKKKKKRGLFRWSSFLLFRTTDDDAAEKAEDSGWGAGRPMPVRASKRSVPQANKWRNSLS</sequence>
<feature type="region of interest" description="Disordered" evidence="3">
    <location>
        <begin position="452"/>
        <end position="488"/>
    </location>
</feature>
<evidence type="ECO:0000313" key="5">
    <source>
        <dbReference type="EMBL" id="URE49741.1"/>
    </source>
</evidence>
<dbReference type="AlphaFoldDB" id="A0A9E7ICH2"/>
<dbReference type="OrthoDB" id="680561at2759"/>
<evidence type="ECO:0000256" key="3">
    <source>
        <dbReference type="SAM" id="MobiDB-lite"/>
    </source>
</evidence>
<evidence type="ECO:0000256" key="1">
    <source>
        <dbReference type="ARBA" id="ARBA00022786"/>
    </source>
</evidence>
<keyword evidence="6" id="KW-1185">Reference proteome</keyword>
<feature type="domain" description="NPH3" evidence="4">
    <location>
        <begin position="90"/>
        <end position="360"/>
    </location>
</feature>
<dbReference type="PANTHER" id="PTHR32370">
    <property type="entry name" value="OS12G0117600 PROTEIN"/>
    <property type="match status" value="1"/>
</dbReference>
<dbReference type="Proteomes" id="UP001055439">
    <property type="component" value="Chromosome 9"/>
</dbReference>
<evidence type="ECO:0000259" key="4">
    <source>
        <dbReference type="PROSITE" id="PS51649"/>
    </source>
</evidence>
<dbReference type="InterPro" id="IPR027356">
    <property type="entry name" value="NPH3_dom"/>
</dbReference>
<reference evidence="5" key="1">
    <citation type="submission" date="2022-05" db="EMBL/GenBank/DDBJ databases">
        <title>The Musa troglodytarum L. genome provides insights into the mechanism of non-climacteric behaviour and enrichment of carotenoids.</title>
        <authorList>
            <person name="Wang J."/>
        </authorList>
    </citation>
    <scope>NUCLEOTIDE SEQUENCE</scope>
    <source>
        <tissue evidence="5">Leaf</tissue>
    </source>
</reference>
<gene>
    <name evidence="5" type="ORF">MUK42_14887</name>
</gene>